<gene>
    <name evidence="2" type="ORF">DJ018_11860</name>
</gene>
<dbReference type="PROSITE" id="PS51819">
    <property type="entry name" value="VOC"/>
    <property type="match status" value="1"/>
</dbReference>
<name>A0A328AEF3_9CAUL</name>
<dbReference type="RefSeq" id="WP_111515152.1">
    <property type="nucleotide sequence ID" value="NZ_QFYR01000002.1"/>
</dbReference>
<dbReference type="AlphaFoldDB" id="A0A328AEF3"/>
<dbReference type="InterPro" id="IPR004360">
    <property type="entry name" value="Glyas_Fos-R_dOase_dom"/>
</dbReference>
<dbReference type="EMBL" id="QFYR01000002">
    <property type="protein sequence ID" value="RAK52867.1"/>
    <property type="molecule type" value="Genomic_DNA"/>
</dbReference>
<evidence type="ECO:0000313" key="2">
    <source>
        <dbReference type="EMBL" id="RAK52867.1"/>
    </source>
</evidence>
<accession>A0A328AEF3</accession>
<dbReference type="SUPFAM" id="SSF54593">
    <property type="entry name" value="Glyoxalase/Bleomycin resistance protein/Dihydroxybiphenyl dioxygenase"/>
    <property type="match status" value="1"/>
</dbReference>
<feature type="domain" description="VOC" evidence="1">
    <location>
        <begin position="5"/>
        <end position="121"/>
    </location>
</feature>
<evidence type="ECO:0000259" key="1">
    <source>
        <dbReference type="PROSITE" id="PS51819"/>
    </source>
</evidence>
<reference evidence="3" key="1">
    <citation type="submission" date="2018-05" db="EMBL/GenBank/DDBJ databases">
        <authorList>
            <person name="Li X."/>
        </authorList>
    </citation>
    <scope>NUCLEOTIDE SEQUENCE [LARGE SCALE GENOMIC DNA]</scope>
    <source>
        <strain evidence="3">YIM 73061</strain>
    </source>
</reference>
<evidence type="ECO:0000313" key="3">
    <source>
        <dbReference type="Proteomes" id="UP000249725"/>
    </source>
</evidence>
<dbReference type="PANTHER" id="PTHR46142:SF3">
    <property type="entry name" value="F18B13.24 PROTEIN"/>
    <property type="match status" value="1"/>
</dbReference>
<keyword evidence="3" id="KW-1185">Reference proteome</keyword>
<organism evidence="2 3">
    <name type="scientific">Phenylobacterium deserti</name>
    <dbReference type="NCBI Taxonomy" id="1914756"/>
    <lineage>
        <taxon>Bacteria</taxon>
        <taxon>Pseudomonadati</taxon>
        <taxon>Pseudomonadota</taxon>
        <taxon>Alphaproteobacteria</taxon>
        <taxon>Caulobacterales</taxon>
        <taxon>Caulobacteraceae</taxon>
        <taxon>Phenylobacterium</taxon>
    </lineage>
</organism>
<dbReference type="OrthoDB" id="9803142at2"/>
<dbReference type="InterPro" id="IPR029068">
    <property type="entry name" value="Glyas_Bleomycin-R_OHBP_Dase"/>
</dbReference>
<protein>
    <submittedName>
        <fullName evidence="2">Glyoxalase</fullName>
    </submittedName>
</protein>
<dbReference type="Pfam" id="PF00903">
    <property type="entry name" value="Glyoxalase"/>
    <property type="match status" value="1"/>
</dbReference>
<sequence>MTIRTVDHVNIATQDLTATRDFFVDVLGMAEGPRPPFDFRGYWLYADGRPIVHVQEAPAPVGPSTKSALNHVAFEIADYDAMIDRLETAGLTYVAKAVPGSDARQIFLFDPNGVRVELNYRP</sequence>
<comment type="caution">
    <text evidence="2">The sequence shown here is derived from an EMBL/GenBank/DDBJ whole genome shotgun (WGS) entry which is preliminary data.</text>
</comment>
<dbReference type="InterPro" id="IPR037523">
    <property type="entry name" value="VOC_core"/>
</dbReference>
<dbReference type="Gene3D" id="3.10.180.10">
    <property type="entry name" value="2,3-Dihydroxybiphenyl 1,2-Dioxygenase, domain 1"/>
    <property type="match status" value="1"/>
</dbReference>
<dbReference type="Proteomes" id="UP000249725">
    <property type="component" value="Unassembled WGS sequence"/>
</dbReference>
<proteinExistence type="predicted"/>
<dbReference type="PANTHER" id="PTHR46142">
    <property type="match status" value="1"/>
</dbReference>